<dbReference type="SUPFAM" id="SSF51261">
    <property type="entry name" value="Duplicated hybrid motif"/>
    <property type="match status" value="1"/>
</dbReference>
<dbReference type="EMBL" id="JAZDWZ010000003">
    <property type="protein sequence ID" value="MEE3928200.1"/>
    <property type="molecule type" value="Genomic_DNA"/>
</dbReference>
<evidence type="ECO:0000256" key="5">
    <source>
        <dbReference type="ARBA" id="ARBA00022683"/>
    </source>
</evidence>
<evidence type="ECO:0000256" key="6">
    <source>
        <dbReference type="ARBA" id="ARBA00022777"/>
    </source>
</evidence>
<accession>A0ABU7MKZ1</accession>
<evidence type="ECO:0000313" key="8">
    <source>
        <dbReference type="EMBL" id="MEE3928200.1"/>
    </source>
</evidence>
<protein>
    <submittedName>
        <fullName evidence="8">PTS glucose transporter subunit IIA</fullName>
    </submittedName>
</protein>
<evidence type="ECO:0000256" key="2">
    <source>
        <dbReference type="ARBA" id="ARBA00022448"/>
    </source>
</evidence>
<dbReference type="PANTHER" id="PTHR45008">
    <property type="entry name" value="PTS SYSTEM GLUCOSE-SPECIFIC EIIA COMPONENT"/>
    <property type="match status" value="1"/>
</dbReference>
<organism evidence="8 9">
    <name type="scientific">Mycoplasmopsis ciconiae</name>
    <dbReference type="NCBI Taxonomy" id="561067"/>
    <lineage>
        <taxon>Bacteria</taxon>
        <taxon>Bacillati</taxon>
        <taxon>Mycoplasmatota</taxon>
        <taxon>Mycoplasmoidales</taxon>
        <taxon>Metamycoplasmataceae</taxon>
        <taxon>Mycoplasmopsis</taxon>
    </lineage>
</organism>
<gene>
    <name evidence="8" type="ORF">V2E24_01235</name>
</gene>
<reference evidence="8" key="1">
    <citation type="submission" date="2024-01" db="EMBL/GenBank/DDBJ databases">
        <title>Genome sequence of Mycoplasma ciconiae type strain DSM 25251.</title>
        <authorList>
            <person name="Spergser J."/>
        </authorList>
    </citation>
    <scope>NUCLEOTIDE SEQUENCE [LARGE SCALE GENOMIC DNA]</scope>
    <source>
        <strain evidence="8">DSM 25251</strain>
    </source>
</reference>
<dbReference type="InterPro" id="IPR050890">
    <property type="entry name" value="PTS_EIIA_component"/>
</dbReference>
<proteinExistence type="predicted"/>
<dbReference type="RefSeq" id="WP_330500613.1">
    <property type="nucleotide sequence ID" value="NZ_JAZDWZ010000003.1"/>
</dbReference>
<dbReference type="InterPro" id="IPR001127">
    <property type="entry name" value="PTS_EIIA_1_perm"/>
</dbReference>
<dbReference type="Proteomes" id="UP001344817">
    <property type="component" value="Unassembled WGS sequence"/>
</dbReference>
<keyword evidence="5" id="KW-0598">Phosphotransferase system</keyword>
<evidence type="ECO:0000256" key="3">
    <source>
        <dbReference type="ARBA" id="ARBA00022597"/>
    </source>
</evidence>
<keyword evidence="6" id="KW-0418">Kinase</keyword>
<dbReference type="PROSITE" id="PS51093">
    <property type="entry name" value="PTS_EIIA_TYPE_1"/>
    <property type="match status" value="1"/>
</dbReference>
<evidence type="ECO:0000313" key="9">
    <source>
        <dbReference type="Proteomes" id="UP001344817"/>
    </source>
</evidence>
<evidence type="ECO:0000256" key="4">
    <source>
        <dbReference type="ARBA" id="ARBA00022679"/>
    </source>
</evidence>
<keyword evidence="4" id="KW-0808">Transferase</keyword>
<evidence type="ECO:0000259" key="7">
    <source>
        <dbReference type="PROSITE" id="PS51093"/>
    </source>
</evidence>
<dbReference type="InterPro" id="IPR011055">
    <property type="entry name" value="Dup_hybrid_motif"/>
</dbReference>
<evidence type="ECO:0000256" key="1">
    <source>
        <dbReference type="ARBA" id="ARBA00004496"/>
    </source>
</evidence>
<sequence>MFKNIVNKIFTKNQQIDRSENLYMPCEGFVQDLSDFKKDLKYKNLTNFPGVNITFDQGKEFLYLYSPLEAKIKFIHECKHTLILQTSNNNNYMLHFGIDILRESTEVFQIFVNENQAVTNNDILLSLNLKKLVNKGYYVNLQILLLPDSNSKNLNIELKNQNLSAHTKVANIK</sequence>
<feature type="domain" description="PTS EIIA type-1" evidence="7">
    <location>
        <begin position="39"/>
        <end position="147"/>
    </location>
</feature>
<comment type="caution">
    <text evidence="8">The sequence shown here is derived from an EMBL/GenBank/DDBJ whole genome shotgun (WGS) entry which is preliminary data.</text>
</comment>
<comment type="subcellular location">
    <subcellularLocation>
        <location evidence="1">Cytoplasm</location>
    </subcellularLocation>
</comment>
<name>A0ABU7MKZ1_9BACT</name>
<keyword evidence="3 8" id="KW-0762">Sugar transport</keyword>
<keyword evidence="2" id="KW-0813">Transport</keyword>
<keyword evidence="9" id="KW-1185">Reference proteome</keyword>
<dbReference type="Gene3D" id="2.70.70.10">
    <property type="entry name" value="Glucose Permease (Domain IIA)"/>
    <property type="match status" value="1"/>
</dbReference>
<dbReference type="Pfam" id="PF00358">
    <property type="entry name" value="PTS_EIIA_1"/>
    <property type="match status" value="1"/>
</dbReference>
<dbReference type="PANTHER" id="PTHR45008:SF1">
    <property type="entry name" value="PTS SYSTEM GLUCOSE-SPECIFIC EIIA COMPONENT"/>
    <property type="match status" value="1"/>
</dbReference>